<evidence type="ECO:0000256" key="1">
    <source>
        <dbReference type="ARBA" id="ARBA00005189"/>
    </source>
</evidence>
<feature type="active site" description="Charge relay system; for autoendoproteolytic cleavage activity" evidence="12">
    <location>
        <position position="256"/>
    </location>
</feature>
<comment type="subcellular location">
    <subcellularLocation>
        <location evidence="12">Cell membrane</location>
        <topology evidence="12">Peripheral membrane protein</topology>
    </subcellularLocation>
</comment>
<dbReference type="NCBIfam" id="TIGR00163">
    <property type="entry name" value="PS_decarb"/>
    <property type="match status" value="1"/>
</dbReference>
<dbReference type="GO" id="GO:0004609">
    <property type="term" value="F:phosphatidylserine decarboxylase activity"/>
    <property type="evidence" value="ECO:0007669"/>
    <property type="project" value="UniProtKB-EC"/>
</dbReference>
<dbReference type="NCBIfam" id="NF001941">
    <property type="entry name" value="PRK00723.1"/>
    <property type="match status" value="1"/>
</dbReference>
<comment type="function">
    <text evidence="12">Catalyzes the formation of phosphatidylethanolamine (PtdEtn) from phosphatidylserine (PtdSer).</text>
</comment>
<feature type="chain" id="PRO_5044915317" description="Phosphatidylserine decarboxylase beta chain" evidence="12">
    <location>
        <begin position="1"/>
        <end position="255"/>
    </location>
</feature>
<dbReference type="RefSeq" id="WP_216458041.1">
    <property type="nucleotide sequence ID" value="NZ_JAHLQL010000009.1"/>
</dbReference>
<keyword evidence="14" id="KW-1185">Reference proteome</keyword>
<proteinExistence type="inferred from homology"/>
<dbReference type="Pfam" id="PF02666">
    <property type="entry name" value="PS_Dcarbxylase"/>
    <property type="match status" value="1"/>
</dbReference>
<feature type="modified residue" description="Pyruvic acid (Ser); by autocatalysis" evidence="12">
    <location>
        <position position="256"/>
    </location>
</feature>
<evidence type="ECO:0000256" key="7">
    <source>
        <dbReference type="ARBA" id="ARBA00023145"/>
    </source>
</evidence>
<evidence type="ECO:0000313" key="13">
    <source>
        <dbReference type="EMBL" id="MBU5593381.1"/>
    </source>
</evidence>
<dbReference type="PANTHER" id="PTHR10067:SF17">
    <property type="entry name" value="PHOSPHATIDYLSERINE DECARBOXYLASE PROENZYME 2"/>
    <property type="match status" value="1"/>
</dbReference>
<keyword evidence="2 12" id="KW-1003">Cell membrane</keyword>
<evidence type="ECO:0000256" key="11">
    <source>
        <dbReference type="ARBA" id="ARBA00023317"/>
    </source>
</evidence>
<evidence type="ECO:0000256" key="6">
    <source>
        <dbReference type="ARBA" id="ARBA00023136"/>
    </source>
</evidence>
<evidence type="ECO:0000256" key="10">
    <source>
        <dbReference type="ARBA" id="ARBA00023264"/>
    </source>
</evidence>
<name>A0ABS6F504_9CLOT</name>
<comment type="pathway">
    <text evidence="1">Lipid metabolism.</text>
</comment>
<feature type="active site" description="Charge relay system; for autoendoproteolytic cleavage activity" evidence="12">
    <location>
        <position position="113"/>
    </location>
</feature>
<dbReference type="InterPro" id="IPR033177">
    <property type="entry name" value="PSD-B"/>
</dbReference>
<reference evidence="13 14" key="1">
    <citation type="submission" date="2021-06" db="EMBL/GenBank/DDBJ databases">
        <authorList>
            <person name="Sun Q."/>
            <person name="Li D."/>
        </authorList>
    </citation>
    <scope>NUCLEOTIDE SEQUENCE [LARGE SCALE GENOMIC DNA]</scope>
    <source>
        <strain evidence="13 14">MSJ-4</strain>
    </source>
</reference>
<dbReference type="EMBL" id="JAHLQL010000009">
    <property type="protein sequence ID" value="MBU5593381.1"/>
    <property type="molecule type" value="Genomic_DNA"/>
</dbReference>
<evidence type="ECO:0000256" key="3">
    <source>
        <dbReference type="ARBA" id="ARBA00022516"/>
    </source>
</evidence>
<organism evidence="13 14">
    <name type="scientific">Clostridium simiarum</name>
    <dbReference type="NCBI Taxonomy" id="2841506"/>
    <lineage>
        <taxon>Bacteria</taxon>
        <taxon>Bacillati</taxon>
        <taxon>Bacillota</taxon>
        <taxon>Clostridia</taxon>
        <taxon>Eubacteriales</taxon>
        <taxon>Clostridiaceae</taxon>
        <taxon>Clostridium</taxon>
    </lineage>
</organism>
<dbReference type="PANTHER" id="PTHR10067">
    <property type="entry name" value="PHOSPHATIDYLSERINE DECARBOXYLASE"/>
    <property type="match status" value="1"/>
</dbReference>
<evidence type="ECO:0000256" key="4">
    <source>
        <dbReference type="ARBA" id="ARBA00022793"/>
    </source>
</evidence>
<comment type="PTM">
    <text evidence="12">Is synthesized initially as an inactive proenzyme. Formation of the active enzyme involves a self-maturation process in which the active site pyruvoyl group is generated from an internal serine residue via an autocatalytic post-translational modification. Two non-identical subunits are generated from the proenzyme in this reaction, and the pyruvate is formed at the N-terminus of the alpha chain, which is derived from the carboxyl end of the proenzyme. The autoendoproteolytic cleavage occurs by a canonical serine protease mechanism, in which the side chain hydroxyl group of the serine supplies its oxygen atom to form the C-terminus of the beta chain, while the remainder of the serine residue undergoes an oxidative deamination to produce ammonia and the pyruvoyl prosthetic group on the alpha chain. During this reaction, the Ser that is part of the protease active site of the proenzyme becomes the pyruvoyl prosthetic group, which constitutes an essential element of the active site of the mature decarboxylase.</text>
</comment>
<protein>
    <recommendedName>
        <fullName evidence="12">Phosphatidylserine decarboxylase proenzyme</fullName>
        <ecNumber evidence="12">4.1.1.65</ecNumber>
    </recommendedName>
    <component>
        <recommendedName>
            <fullName evidence="12">Phosphatidylserine decarboxylase alpha chain</fullName>
        </recommendedName>
    </component>
    <component>
        <recommendedName>
            <fullName evidence="12">Phosphatidylserine decarboxylase beta chain</fullName>
        </recommendedName>
    </component>
</protein>
<feature type="active site" description="Schiff-base intermediate with substrate; via pyruvic acid; for decarboxylase activity" evidence="12">
    <location>
        <position position="256"/>
    </location>
</feature>
<keyword evidence="10 12" id="KW-1208">Phospholipid metabolism</keyword>
<keyword evidence="11 12" id="KW-0670">Pyruvate</keyword>
<evidence type="ECO:0000256" key="8">
    <source>
        <dbReference type="ARBA" id="ARBA00023209"/>
    </source>
</evidence>
<keyword evidence="3 12" id="KW-0444">Lipid biosynthesis</keyword>
<evidence type="ECO:0000313" key="14">
    <source>
        <dbReference type="Proteomes" id="UP000736583"/>
    </source>
</evidence>
<dbReference type="InterPro" id="IPR003817">
    <property type="entry name" value="PS_Dcarbxylase"/>
</dbReference>
<accession>A0ABS6F504</accession>
<comment type="cofactor">
    <cofactor evidence="12">
        <name>pyruvate</name>
        <dbReference type="ChEBI" id="CHEBI:15361"/>
    </cofactor>
    <text evidence="12">Binds 1 pyruvoyl group covalently per subunit.</text>
</comment>
<feature type="site" description="Cleavage (non-hydrolytic); by autocatalysis" evidence="12">
    <location>
        <begin position="255"/>
        <end position="256"/>
    </location>
</feature>
<gene>
    <name evidence="12" type="primary">psd</name>
    <name evidence="13" type="ORF">KQI89_16665</name>
</gene>
<sequence>MIKYYNRNSKQYEIEKVAGDKYLKWNYSSPVGLSLLDIFIKKKLFSKIYGQYCDSKLSKKKIDKFIKDFDIDMSLCKKRVDEFTNFNDFFIRALKNEARPIDMNKDILVSPGDGRLFAYENIDMDNLMQVKGLTYSLHELIGHKELASKYNGGVCLVLRLCPTDYHRYHFIDSGICESSNKINGNYYSVNPIALEKIPKLYCQNKREWSLFHSENFGDVILMEVGATCVGSIIQTYTPNSPVKKGDEKGYFKFGGSTTILFFKQDSIKIDEDILYQTSLGYESKVIMGEKIGERA</sequence>
<evidence type="ECO:0000256" key="9">
    <source>
        <dbReference type="ARBA" id="ARBA00023239"/>
    </source>
</evidence>
<comment type="pathway">
    <text evidence="12">Phospholipid metabolism; phosphatidylethanolamine biosynthesis; phosphatidylethanolamine from CDP-diacylglycerol: step 2/2.</text>
</comment>
<comment type="catalytic activity">
    <reaction evidence="12">
        <text>a 1,2-diacyl-sn-glycero-3-phospho-L-serine + H(+) = a 1,2-diacyl-sn-glycero-3-phosphoethanolamine + CO2</text>
        <dbReference type="Rhea" id="RHEA:20828"/>
        <dbReference type="ChEBI" id="CHEBI:15378"/>
        <dbReference type="ChEBI" id="CHEBI:16526"/>
        <dbReference type="ChEBI" id="CHEBI:57262"/>
        <dbReference type="ChEBI" id="CHEBI:64612"/>
        <dbReference type="EC" id="4.1.1.65"/>
    </reaction>
</comment>
<feature type="chain" id="PRO_5044915316" description="Phosphatidylserine decarboxylase alpha chain" evidence="12">
    <location>
        <begin position="256"/>
        <end position="295"/>
    </location>
</feature>
<keyword evidence="5 12" id="KW-0443">Lipid metabolism</keyword>
<keyword evidence="9 12" id="KW-0456">Lyase</keyword>
<comment type="caution">
    <text evidence="13">The sequence shown here is derived from an EMBL/GenBank/DDBJ whole genome shotgun (WGS) entry which is preliminary data.</text>
</comment>
<evidence type="ECO:0000256" key="2">
    <source>
        <dbReference type="ARBA" id="ARBA00022475"/>
    </source>
</evidence>
<evidence type="ECO:0000256" key="12">
    <source>
        <dbReference type="HAMAP-Rule" id="MF_00663"/>
    </source>
</evidence>
<keyword evidence="7 12" id="KW-0865">Zymogen</keyword>
<dbReference type="Proteomes" id="UP000736583">
    <property type="component" value="Unassembled WGS sequence"/>
</dbReference>
<dbReference type="HAMAP" id="MF_00663">
    <property type="entry name" value="PS_decarb_PSD_B_type2"/>
    <property type="match status" value="1"/>
</dbReference>
<keyword evidence="4 12" id="KW-0210">Decarboxylase</keyword>
<evidence type="ECO:0000256" key="5">
    <source>
        <dbReference type="ARBA" id="ARBA00023098"/>
    </source>
</evidence>
<dbReference type="EC" id="4.1.1.65" evidence="12"/>
<comment type="subunit">
    <text evidence="12">Heterodimer of a large membrane-associated beta subunit and a small pyruvoyl-containing alpha subunit.</text>
</comment>
<comment type="similarity">
    <text evidence="12">Belongs to the phosphatidylserine decarboxylase family. PSD-B subfamily. Prokaryotic type II sub-subfamily.</text>
</comment>
<keyword evidence="8 12" id="KW-0594">Phospholipid biosynthesis</keyword>
<feature type="active site" description="Charge relay system; for autoendoproteolytic cleavage activity" evidence="12">
    <location>
        <position position="169"/>
    </location>
</feature>
<keyword evidence="6 12" id="KW-0472">Membrane</keyword>
<dbReference type="InterPro" id="IPR033179">
    <property type="entry name" value="PSD_type2_pro"/>
</dbReference>